<reference evidence="1" key="1">
    <citation type="journal article" date="2016" name="Ticks Tick Borne Dis.">
        <title>De novo assembly and annotation of the salivary gland transcriptome of Rhipicephalus appendiculatus male and female ticks during blood feeding.</title>
        <authorList>
            <person name="de Castro M.H."/>
            <person name="de Klerk D."/>
            <person name="Pienaar R."/>
            <person name="Latif A.A."/>
            <person name="Rees D.J."/>
            <person name="Mans B.J."/>
        </authorList>
    </citation>
    <scope>NUCLEOTIDE SEQUENCE</scope>
    <source>
        <tissue evidence="1">Salivary glands</tissue>
    </source>
</reference>
<protein>
    <submittedName>
        <fullName evidence="1">TIL domain containing protein</fullName>
    </submittedName>
</protein>
<sequence>MISTYGAGQYVPNTAGYHGTGHGINPYLPGFMLNGGIDYVNTYSIVKPTDTTMLGGTRSDPVGYRGLRVSETLLPRNMDIGGIQPNIGGDTVRATTSS</sequence>
<dbReference type="AlphaFoldDB" id="A0A131Z861"/>
<dbReference type="EMBL" id="GEDV01001911">
    <property type="protein sequence ID" value="JAP86646.1"/>
    <property type="molecule type" value="Transcribed_RNA"/>
</dbReference>
<proteinExistence type="predicted"/>
<evidence type="ECO:0000313" key="1">
    <source>
        <dbReference type="EMBL" id="JAP86646.1"/>
    </source>
</evidence>
<organism evidence="1">
    <name type="scientific">Rhipicephalus appendiculatus</name>
    <name type="common">Brown ear tick</name>
    <dbReference type="NCBI Taxonomy" id="34631"/>
    <lineage>
        <taxon>Eukaryota</taxon>
        <taxon>Metazoa</taxon>
        <taxon>Ecdysozoa</taxon>
        <taxon>Arthropoda</taxon>
        <taxon>Chelicerata</taxon>
        <taxon>Arachnida</taxon>
        <taxon>Acari</taxon>
        <taxon>Parasitiformes</taxon>
        <taxon>Ixodida</taxon>
        <taxon>Ixodoidea</taxon>
        <taxon>Ixodidae</taxon>
        <taxon>Rhipicephalinae</taxon>
        <taxon>Rhipicephalus</taxon>
        <taxon>Rhipicephalus</taxon>
    </lineage>
</organism>
<accession>A0A131Z861</accession>
<name>A0A131Z861_RHIAP</name>